<reference evidence="1" key="1">
    <citation type="journal article" date="2020" name="Stud. Mycol.">
        <title>101 Dothideomycetes genomes: a test case for predicting lifestyles and emergence of pathogens.</title>
        <authorList>
            <person name="Haridas S."/>
            <person name="Albert R."/>
            <person name="Binder M."/>
            <person name="Bloem J."/>
            <person name="Labutti K."/>
            <person name="Salamov A."/>
            <person name="Andreopoulos B."/>
            <person name="Baker S."/>
            <person name="Barry K."/>
            <person name="Bills G."/>
            <person name="Bluhm B."/>
            <person name="Cannon C."/>
            <person name="Castanera R."/>
            <person name="Culley D."/>
            <person name="Daum C."/>
            <person name="Ezra D."/>
            <person name="Gonzalez J."/>
            <person name="Henrissat B."/>
            <person name="Kuo A."/>
            <person name="Liang C."/>
            <person name="Lipzen A."/>
            <person name="Lutzoni F."/>
            <person name="Magnuson J."/>
            <person name="Mondo S."/>
            <person name="Nolan M."/>
            <person name="Ohm R."/>
            <person name="Pangilinan J."/>
            <person name="Park H.-J."/>
            <person name="Ramirez L."/>
            <person name="Alfaro M."/>
            <person name="Sun H."/>
            <person name="Tritt A."/>
            <person name="Yoshinaga Y."/>
            <person name="Zwiers L.-H."/>
            <person name="Turgeon B."/>
            <person name="Goodwin S."/>
            <person name="Spatafora J."/>
            <person name="Crous P."/>
            <person name="Grigoriev I."/>
        </authorList>
    </citation>
    <scope>NUCLEOTIDE SEQUENCE</scope>
    <source>
        <strain evidence="1">ATCC 200398</strain>
    </source>
</reference>
<protein>
    <submittedName>
        <fullName evidence="1">Uncharacterized protein</fullName>
    </submittedName>
</protein>
<evidence type="ECO:0000313" key="1">
    <source>
        <dbReference type="EMBL" id="KAF2464426.1"/>
    </source>
</evidence>
<organism evidence="1 2">
    <name type="scientific">Lindgomyces ingoldianus</name>
    <dbReference type="NCBI Taxonomy" id="673940"/>
    <lineage>
        <taxon>Eukaryota</taxon>
        <taxon>Fungi</taxon>
        <taxon>Dikarya</taxon>
        <taxon>Ascomycota</taxon>
        <taxon>Pezizomycotina</taxon>
        <taxon>Dothideomycetes</taxon>
        <taxon>Pleosporomycetidae</taxon>
        <taxon>Pleosporales</taxon>
        <taxon>Lindgomycetaceae</taxon>
        <taxon>Lindgomyces</taxon>
    </lineage>
</organism>
<dbReference type="EMBL" id="MU003537">
    <property type="protein sequence ID" value="KAF2464426.1"/>
    <property type="molecule type" value="Genomic_DNA"/>
</dbReference>
<evidence type="ECO:0000313" key="2">
    <source>
        <dbReference type="Proteomes" id="UP000799755"/>
    </source>
</evidence>
<gene>
    <name evidence="1" type="ORF">BDR25DRAFT_361710</name>
</gene>
<comment type="caution">
    <text evidence="1">The sequence shown here is derived from an EMBL/GenBank/DDBJ whole genome shotgun (WGS) entry which is preliminary data.</text>
</comment>
<accession>A0ACB6QC02</accession>
<name>A0ACB6QC02_9PLEO</name>
<sequence>MWSTRGMRNWIEFIARGVLFLATDHGEMQDAYNYGADASDHRVTTHPTHPTIV</sequence>
<proteinExistence type="predicted"/>
<dbReference type="Proteomes" id="UP000799755">
    <property type="component" value="Unassembled WGS sequence"/>
</dbReference>
<keyword evidence="2" id="KW-1185">Reference proteome</keyword>